<feature type="binding site" evidence="6">
    <location>
        <position position="433"/>
    </location>
    <ligand>
        <name>Mg(2+)</name>
        <dbReference type="ChEBI" id="CHEBI:18420"/>
        <label>1</label>
    </ligand>
</feature>
<keyword evidence="11" id="KW-1185">Reference proteome</keyword>
<dbReference type="PANTHER" id="PTHR43285">
    <property type="entry name" value="ANTHRANILATE PHOSPHORIBOSYLTRANSFERASE"/>
    <property type="match status" value="1"/>
</dbReference>
<feature type="binding site" evidence="6">
    <location>
        <position position="287"/>
    </location>
    <ligand>
        <name>5-phospho-alpha-D-ribose 1-diphosphate</name>
        <dbReference type="ChEBI" id="CHEBI:58017"/>
    </ligand>
</feature>
<gene>
    <name evidence="6" type="primary">trpD</name>
    <name evidence="10" type="ORF">L0P57_04485</name>
</gene>
<dbReference type="PROSITE" id="PS51273">
    <property type="entry name" value="GATASE_TYPE_1"/>
    <property type="match status" value="1"/>
</dbReference>
<evidence type="ECO:0000259" key="7">
    <source>
        <dbReference type="Pfam" id="PF00117"/>
    </source>
</evidence>
<feature type="binding site" evidence="6">
    <location>
        <begin position="290"/>
        <end position="291"/>
    </location>
    <ligand>
        <name>5-phospho-alpha-D-ribose 1-diphosphate</name>
        <dbReference type="ChEBI" id="CHEBI:58017"/>
    </ligand>
</feature>
<dbReference type="InterPro" id="IPR005940">
    <property type="entry name" value="Anthranilate_Pribosyl_Tfrase"/>
</dbReference>
<keyword evidence="6" id="KW-0460">Magnesium</keyword>
<keyword evidence="4" id="KW-0315">Glutamine amidotransferase</keyword>
<dbReference type="EMBL" id="JAKNHQ010000004">
    <property type="protein sequence ID" value="MCG4610191.1"/>
    <property type="molecule type" value="Genomic_DNA"/>
</dbReference>
<dbReference type="InterPro" id="IPR017459">
    <property type="entry name" value="Glycosyl_Trfase_fam3_N_dom"/>
</dbReference>
<dbReference type="EC" id="2.4.2.18" evidence="6"/>
<proteinExistence type="inferred from homology"/>
<comment type="subunit">
    <text evidence="6">Homodimer.</text>
</comment>
<feature type="binding site" evidence="6">
    <location>
        <position position="433"/>
    </location>
    <ligand>
        <name>Mg(2+)</name>
        <dbReference type="ChEBI" id="CHEBI:18420"/>
        <label>2</label>
    </ligand>
</feature>
<evidence type="ECO:0000256" key="6">
    <source>
        <dbReference type="HAMAP-Rule" id="MF_00211"/>
    </source>
</evidence>
<evidence type="ECO:0000256" key="1">
    <source>
        <dbReference type="ARBA" id="ARBA00022676"/>
    </source>
</evidence>
<dbReference type="InterPro" id="IPR036320">
    <property type="entry name" value="Glycosyl_Trfase_fam3_N_dom_sf"/>
</dbReference>
<feature type="binding site" evidence="6">
    <location>
        <position position="299"/>
    </location>
    <ligand>
        <name>Mg(2+)</name>
        <dbReference type="ChEBI" id="CHEBI:18420"/>
        <label>1</label>
    </ligand>
</feature>
<evidence type="ECO:0000313" key="10">
    <source>
        <dbReference type="EMBL" id="MCG4610191.1"/>
    </source>
</evidence>
<feature type="domain" description="Glycosyl transferase family 3 N-terminal" evidence="9">
    <location>
        <begin position="211"/>
        <end position="273"/>
    </location>
</feature>
<evidence type="ECO:0000313" key="11">
    <source>
        <dbReference type="Proteomes" id="UP001298681"/>
    </source>
</evidence>
<comment type="cofactor">
    <cofactor evidence="6">
        <name>Mg(2+)</name>
        <dbReference type="ChEBI" id="CHEBI:18420"/>
    </cofactor>
    <text evidence="6">Binds 2 magnesium ions per monomer.</text>
</comment>
<reference evidence="10 11" key="1">
    <citation type="submission" date="2022-01" db="EMBL/GenBank/DDBJ databases">
        <title>Collection of gut derived symbiotic bacterial strains cultured from healthy donors.</title>
        <authorList>
            <person name="Lin H."/>
            <person name="Kohout C."/>
            <person name="Waligurski E."/>
            <person name="Pamer E.G."/>
        </authorList>
    </citation>
    <scope>NUCLEOTIDE SEQUENCE [LARGE SCALE GENOMIC DNA]</scope>
    <source>
        <strain evidence="10 11">DFI.7.58</strain>
    </source>
</reference>
<dbReference type="NCBIfam" id="TIGR01245">
    <property type="entry name" value="trpD"/>
    <property type="match status" value="1"/>
</dbReference>
<dbReference type="InterPro" id="IPR017926">
    <property type="entry name" value="GATASE"/>
</dbReference>
<feature type="binding site" evidence="6">
    <location>
        <position position="373"/>
    </location>
    <ligand>
        <name>anthranilate</name>
        <dbReference type="ChEBI" id="CHEBI:16567"/>
        <label>2</label>
    </ligand>
</feature>
<dbReference type="CDD" id="cd01743">
    <property type="entry name" value="GATase1_Anthranilate_Synthase"/>
    <property type="match status" value="1"/>
</dbReference>
<keyword evidence="3 6" id="KW-0822">Tryptophan biosynthesis</keyword>
<dbReference type="NCBIfam" id="TIGR00566">
    <property type="entry name" value="trpG_papA"/>
    <property type="match status" value="1"/>
</dbReference>
<feature type="binding site" evidence="6">
    <location>
        <position position="327"/>
    </location>
    <ligand>
        <name>5-phospho-alpha-D-ribose 1-diphosphate</name>
        <dbReference type="ChEBI" id="CHEBI:58017"/>
    </ligand>
</feature>
<dbReference type="Pfam" id="PF00591">
    <property type="entry name" value="Glycos_transf_3"/>
    <property type="match status" value="1"/>
</dbReference>
<feature type="binding site" evidence="6">
    <location>
        <position position="295"/>
    </location>
    <ligand>
        <name>5-phospho-alpha-D-ribose 1-diphosphate</name>
        <dbReference type="ChEBI" id="CHEBI:58017"/>
    </ligand>
</feature>
<evidence type="ECO:0000259" key="9">
    <source>
        <dbReference type="Pfam" id="PF02885"/>
    </source>
</evidence>
<dbReference type="GO" id="GO:0004048">
    <property type="term" value="F:anthranilate phosphoribosyltransferase activity"/>
    <property type="evidence" value="ECO:0007669"/>
    <property type="project" value="UniProtKB-EC"/>
</dbReference>
<dbReference type="PANTHER" id="PTHR43285:SF2">
    <property type="entry name" value="ANTHRANILATE PHOSPHORIBOSYLTRANSFERASE"/>
    <property type="match status" value="1"/>
</dbReference>
<dbReference type="PRINTS" id="PR00099">
    <property type="entry name" value="CPSGATASE"/>
</dbReference>
<comment type="pathway">
    <text evidence="6">Amino-acid biosynthesis; L-tryptophan biosynthesis; L-tryptophan from chorismate: step 2/5.</text>
</comment>
<sequence length="545" mass="58566">MILIIDNYDSFTYNLYQYIGKFYQDILVKRNDEITLEEIKMLAPQAIVISPGPGYPASAGISVAAIQKFSGSIPILGVCLGHQSIGEAFGGKTVHAKTLMHGKASEITIQNKNPLFSGLPERVTVGRYHSLISDRDTLPACLEILAEDEDGEIMAFAHKEHPTYGVQFHPESILTECGLKILENFCDRIAHLPITGRTESAVPPAQRNLLKPYIFKIIEGEDLTEAEAVEAMDCIMSGGATNAQIGSFVTALRMKGETIPEITGFARVMRQKAQPMPGCSDSIDIVGTGGDMVGTFNISTTSAFVAAGAGARVAKHGNRSVSSRSGAADVLEALGMKIAMTPDQAAQSLNTCGLSFLFAQSFHGSMRFAAAPRKEIGVRSVFNILGPLANPAQADYILLGVYDEDLMEPMARVLMNLGIKGAMLVHGDDGLDEITISNTTRVCEIRDGKLIKYDLDPRDYGMELAELSSVVGGTAQENAQITMDILQGKPGPCRDIVLLNAGCALYTIQKAASIEEGIALAKDSIDSGKALKKLNEFKAFTHSIQ</sequence>
<dbReference type="InterPro" id="IPR006221">
    <property type="entry name" value="TrpG/PapA_dom"/>
</dbReference>
<dbReference type="InterPro" id="IPR035902">
    <property type="entry name" value="Nuc_phospho_transferase"/>
</dbReference>
<evidence type="ECO:0000256" key="2">
    <source>
        <dbReference type="ARBA" id="ARBA00022679"/>
    </source>
</evidence>
<organism evidence="10 11">
    <name type="scientific">Anaeromassilibacillus senegalensis</name>
    <dbReference type="NCBI Taxonomy" id="1673717"/>
    <lineage>
        <taxon>Bacteria</taxon>
        <taxon>Bacillati</taxon>
        <taxon>Bacillota</taxon>
        <taxon>Clostridia</taxon>
        <taxon>Eubacteriales</taxon>
        <taxon>Acutalibacteraceae</taxon>
        <taxon>Anaeromassilibacillus</taxon>
    </lineage>
</organism>
<dbReference type="Gene3D" id="1.20.970.10">
    <property type="entry name" value="Transferase, Pyrimidine Nucleoside Phosphorylase, Chain C"/>
    <property type="match status" value="1"/>
</dbReference>
<feature type="binding site" evidence="6">
    <location>
        <position position="287"/>
    </location>
    <ligand>
        <name>anthranilate</name>
        <dbReference type="ChEBI" id="CHEBI:16567"/>
        <label>1</label>
    </ligand>
</feature>
<dbReference type="InterPro" id="IPR029062">
    <property type="entry name" value="Class_I_gatase-like"/>
</dbReference>
<feature type="domain" description="Glutamine amidotransferase" evidence="7">
    <location>
        <begin position="3"/>
        <end position="186"/>
    </location>
</feature>
<dbReference type="SUPFAM" id="SSF52418">
    <property type="entry name" value="Nucleoside phosphorylase/phosphoribosyltransferase catalytic domain"/>
    <property type="match status" value="1"/>
</dbReference>
<dbReference type="PRINTS" id="PR00097">
    <property type="entry name" value="ANTSNTHASEII"/>
</dbReference>
<evidence type="ECO:0000256" key="5">
    <source>
        <dbReference type="ARBA" id="ARBA00023141"/>
    </source>
</evidence>
<comment type="catalytic activity">
    <reaction evidence="6">
        <text>N-(5-phospho-beta-D-ribosyl)anthranilate + diphosphate = 5-phospho-alpha-D-ribose 1-diphosphate + anthranilate</text>
        <dbReference type="Rhea" id="RHEA:11768"/>
        <dbReference type="ChEBI" id="CHEBI:16567"/>
        <dbReference type="ChEBI" id="CHEBI:18277"/>
        <dbReference type="ChEBI" id="CHEBI:33019"/>
        <dbReference type="ChEBI" id="CHEBI:58017"/>
        <dbReference type="EC" id="2.4.2.18"/>
    </reaction>
</comment>
<dbReference type="PRINTS" id="PR00096">
    <property type="entry name" value="GATASE"/>
</dbReference>
<feature type="binding site" evidence="6">
    <location>
        <begin position="297"/>
        <end position="300"/>
    </location>
    <ligand>
        <name>5-phospho-alpha-D-ribose 1-diphosphate</name>
        <dbReference type="ChEBI" id="CHEBI:58017"/>
    </ligand>
</feature>
<dbReference type="Gene3D" id="3.40.50.880">
    <property type="match status" value="1"/>
</dbReference>
<keyword evidence="5 6" id="KW-0057">Aromatic amino acid biosynthesis</keyword>
<keyword evidence="2 6" id="KW-0808">Transferase</keyword>
<keyword evidence="6" id="KW-0028">Amino-acid biosynthesis</keyword>
<name>A0ABS9MHZ8_9FIRM</name>
<evidence type="ECO:0000259" key="8">
    <source>
        <dbReference type="Pfam" id="PF00591"/>
    </source>
</evidence>
<dbReference type="Pfam" id="PF02885">
    <property type="entry name" value="Glycos_trans_3N"/>
    <property type="match status" value="1"/>
</dbReference>
<keyword evidence="10" id="KW-0456">Lyase</keyword>
<comment type="similarity">
    <text evidence="6">Belongs to the anthranilate phosphoribosyltransferase family.</text>
</comment>
<feature type="binding site" evidence="6">
    <location>
        <position position="318"/>
    </location>
    <ligand>
        <name>anthranilate</name>
        <dbReference type="ChEBI" id="CHEBI:16567"/>
        <label>1</label>
    </ligand>
</feature>
<dbReference type="HAMAP" id="MF_00211">
    <property type="entry name" value="TrpD"/>
    <property type="match status" value="1"/>
</dbReference>
<comment type="caution">
    <text evidence="6">Lacks conserved residue(s) required for the propagation of feature annotation.</text>
</comment>
<keyword evidence="6" id="KW-0479">Metal-binding</keyword>
<feature type="binding site" evidence="6">
    <location>
        <begin position="315"/>
        <end position="323"/>
    </location>
    <ligand>
        <name>5-phospho-alpha-D-ribose 1-diphosphate</name>
        <dbReference type="ChEBI" id="CHEBI:58017"/>
    </ligand>
</feature>
<feature type="binding site" evidence="6">
    <location>
        <position position="432"/>
    </location>
    <ligand>
        <name>Mg(2+)</name>
        <dbReference type="ChEBI" id="CHEBI:18420"/>
        <label>2</label>
    </ligand>
</feature>
<evidence type="ECO:0000256" key="4">
    <source>
        <dbReference type="ARBA" id="ARBA00022962"/>
    </source>
</evidence>
<dbReference type="SUPFAM" id="SSF52317">
    <property type="entry name" value="Class I glutamine amidotransferase-like"/>
    <property type="match status" value="1"/>
</dbReference>
<dbReference type="GO" id="GO:0004049">
    <property type="term" value="F:anthranilate synthase activity"/>
    <property type="evidence" value="ECO:0007669"/>
    <property type="project" value="UniProtKB-EC"/>
</dbReference>
<evidence type="ECO:0000256" key="3">
    <source>
        <dbReference type="ARBA" id="ARBA00022822"/>
    </source>
</evidence>
<dbReference type="NCBIfam" id="NF011201">
    <property type="entry name" value="PRK14607.1"/>
    <property type="match status" value="1"/>
</dbReference>
<comment type="function">
    <text evidence="6">Catalyzes the transfer of the phosphoribosyl group of 5-phosphorylribose-1-pyrophosphate (PRPP) to anthranilate to yield N-(5'-phosphoribosyl)-anthranilate (PRA).</text>
</comment>
<accession>A0ABS9MHZ8</accession>
<dbReference type="Gene3D" id="3.40.1030.10">
    <property type="entry name" value="Nucleoside phosphorylase/phosphoribosyltransferase catalytic domain"/>
    <property type="match status" value="1"/>
</dbReference>
<dbReference type="SUPFAM" id="SSF47648">
    <property type="entry name" value="Nucleoside phosphorylase/phosphoribosyltransferase N-terminal domain"/>
    <property type="match status" value="1"/>
</dbReference>
<dbReference type="Proteomes" id="UP001298681">
    <property type="component" value="Unassembled WGS sequence"/>
</dbReference>
<feature type="domain" description="Glycosyl transferase family 3" evidence="8">
    <location>
        <begin position="282"/>
        <end position="531"/>
    </location>
</feature>
<protein>
    <recommendedName>
        <fullName evidence="6">Anthranilate phosphoribosyltransferase</fullName>
        <ecNumber evidence="6">2.4.2.18</ecNumber>
    </recommendedName>
</protein>
<keyword evidence="1 6" id="KW-0328">Glycosyltransferase</keyword>
<comment type="caution">
    <text evidence="10">The sequence shown here is derived from an EMBL/GenBank/DDBJ whole genome shotgun (WGS) entry which is preliminary data.</text>
</comment>
<dbReference type="InterPro" id="IPR000312">
    <property type="entry name" value="Glycosyl_Trfase_fam3"/>
</dbReference>
<dbReference type="Pfam" id="PF00117">
    <property type="entry name" value="GATase"/>
    <property type="match status" value="1"/>
</dbReference>